<proteinExistence type="predicted"/>
<evidence type="ECO:0000313" key="3">
    <source>
        <dbReference type="EMBL" id="QCE06783.1"/>
    </source>
</evidence>
<feature type="repeat" description="WD" evidence="1">
    <location>
        <begin position="50"/>
        <end position="81"/>
    </location>
</feature>
<evidence type="ECO:0008006" key="5">
    <source>
        <dbReference type="Google" id="ProtNLM"/>
    </source>
</evidence>
<evidence type="ECO:0000256" key="2">
    <source>
        <dbReference type="SAM" id="MobiDB-lite"/>
    </source>
</evidence>
<gene>
    <name evidence="3" type="ORF">DEO72_LG9g1797</name>
</gene>
<dbReference type="AlphaFoldDB" id="A0A4D6MZ47"/>
<dbReference type="SMART" id="SM00320">
    <property type="entry name" value="WD40"/>
    <property type="match status" value="3"/>
</dbReference>
<keyword evidence="4" id="KW-1185">Reference proteome</keyword>
<dbReference type="SUPFAM" id="SSF50978">
    <property type="entry name" value="WD40 repeat-like"/>
    <property type="match status" value="1"/>
</dbReference>
<reference evidence="3 4" key="1">
    <citation type="submission" date="2019-04" db="EMBL/GenBank/DDBJ databases">
        <title>An improved genome assembly and genetic linkage map for asparagus bean, Vigna unguiculata ssp. sesquipedialis.</title>
        <authorList>
            <person name="Xia Q."/>
            <person name="Zhang R."/>
            <person name="Dong Y."/>
        </authorList>
    </citation>
    <scope>NUCLEOTIDE SEQUENCE [LARGE SCALE GENOMIC DNA]</scope>
    <source>
        <tissue evidence="3">Leaf</tissue>
    </source>
</reference>
<protein>
    <recommendedName>
        <fullName evidence="5">Peptidylprolyl isomerase domain and WD repeat-containing protein 1</fullName>
    </recommendedName>
</protein>
<evidence type="ECO:0000313" key="4">
    <source>
        <dbReference type="Proteomes" id="UP000501690"/>
    </source>
</evidence>
<dbReference type="InterPro" id="IPR036322">
    <property type="entry name" value="WD40_repeat_dom_sf"/>
</dbReference>
<dbReference type="InterPro" id="IPR015943">
    <property type="entry name" value="WD40/YVTN_repeat-like_dom_sf"/>
</dbReference>
<name>A0A4D6MZ47_VIGUN</name>
<organism evidence="3 4">
    <name type="scientific">Vigna unguiculata</name>
    <name type="common">Cowpea</name>
    <dbReference type="NCBI Taxonomy" id="3917"/>
    <lineage>
        <taxon>Eukaryota</taxon>
        <taxon>Viridiplantae</taxon>
        <taxon>Streptophyta</taxon>
        <taxon>Embryophyta</taxon>
        <taxon>Tracheophyta</taxon>
        <taxon>Spermatophyta</taxon>
        <taxon>Magnoliopsida</taxon>
        <taxon>eudicotyledons</taxon>
        <taxon>Gunneridae</taxon>
        <taxon>Pentapetalae</taxon>
        <taxon>rosids</taxon>
        <taxon>fabids</taxon>
        <taxon>Fabales</taxon>
        <taxon>Fabaceae</taxon>
        <taxon>Papilionoideae</taxon>
        <taxon>50 kb inversion clade</taxon>
        <taxon>NPAAA clade</taxon>
        <taxon>indigoferoid/millettioid clade</taxon>
        <taxon>Phaseoleae</taxon>
        <taxon>Vigna</taxon>
    </lineage>
</organism>
<dbReference type="EMBL" id="CP039353">
    <property type="protein sequence ID" value="QCE06783.1"/>
    <property type="molecule type" value="Genomic_DNA"/>
</dbReference>
<dbReference type="InterPro" id="IPR001680">
    <property type="entry name" value="WD40_rpt"/>
</dbReference>
<evidence type="ECO:0000256" key="1">
    <source>
        <dbReference type="PROSITE-ProRule" id="PRU00221"/>
    </source>
</evidence>
<dbReference type="Gene3D" id="2.130.10.10">
    <property type="entry name" value="YVTN repeat-like/Quinoprotein amine dehydrogenase"/>
    <property type="match status" value="1"/>
</dbReference>
<dbReference type="PROSITE" id="PS50082">
    <property type="entry name" value="WD_REPEATS_2"/>
    <property type="match status" value="1"/>
</dbReference>
<dbReference type="Proteomes" id="UP000501690">
    <property type="component" value="Linkage Group LG9"/>
</dbReference>
<accession>A0A4D6MZ47</accession>
<keyword evidence="1" id="KW-0853">WD repeat</keyword>
<dbReference type="Pfam" id="PF00400">
    <property type="entry name" value="WD40"/>
    <property type="match status" value="1"/>
</dbReference>
<feature type="region of interest" description="Disordered" evidence="2">
    <location>
        <begin position="1"/>
        <end position="28"/>
    </location>
</feature>
<sequence length="250" mass="28003">MEEHENGANAGEEEPMIGPGPAPRARPKRPLQFEQAYLNALPSSNMYEKSYMHRDVVTHVAVSAADFFITGSSDGHLKFWKKKPIGIEFAKHFRSHLAMQVSLDGLLCCTISDDRSVKIYDVVNYDMMVMIRLPYTPGAVEWVYKQGDVKARLAISDRNSSFVHIYDAQAGSNDPIVSKEIHMCPIKVMKYNAVYDSVLSADAKGIIEYWSPVTLQFPEDEVNFKLKSDTDLFEIAKCKTSVSAIEISGV</sequence>